<evidence type="ECO:0000313" key="2">
    <source>
        <dbReference type="EMBL" id="VDO90320.1"/>
    </source>
</evidence>
<feature type="region of interest" description="Disordered" evidence="1">
    <location>
        <begin position="57"/>
        <end position="86"/>
    </location>
</feature>
<feature type="compositionally biased region" description="Polar residues" evidence="1">
    <location>
        <begin position="224"/>
        <end position="236"/>
    </location>
</feature>
<evidence type="ECO:0000256" key="1">
    <source>
        <dbReference type="SAM" id="MobiDB-lite"/>
    </source>
</evidence>
<dbReference type="AlphaFoldDB" id="A0A3P7YQA3"/>
<feature type="compositionally biased region" description="Polar residues" evidence="1">
    <location>
        <begin position="385"/>
        <end position="402"/>
    </location>
</feature>
<feature type="compositionally biased region" description="Low complexity" evidence="1">
    <location>
        <begin position="367"/>
        <end position="381"/>
    </location>
</feature>
<dbReference type="WBParaSite" id="HPBE_0001192101-mRNA-1">
    <property type="protein sequence ID" value="HPBE_0001192101-mRNA-1"/>
    <property type="gene ID" value="HPBE_0001192101"/>
</dbReference>
<evidence type="ECO:0000313" key="3">
    <source>
        <dbReference type="Proteomes" id="UP000050761"/>
    </source>
</evidence>
<dbReference type="OrthoDB" id="5862342at2759"/>
<feature type="region of interest" description="Disordered" evidence="1">
    <location>
        <begin position="366"/>
        <end position="448"/>
    </location>
</feature>
<gene>
    <name evidence="2" type="ORF">HPBE_LOCUS11922</name>
</gene>
<feature type="region of interest" description="Disordered" evidence="1">
    <location>
        <begin position="199"/>
        <end position="291"/>
    </location>
</feature>
<keyword evidence="3" id="KW-1185">Reference proteome</keyword>
<feature type="compositionally biased region" description="Low complexity" evidence="1">
    <location>
        <begin position="69"/>
        <end position="83"/>
    </location>
</feature>
<reference evidence="2 3" key="1">
    <citation type="submission" date="2018-11" db="EMBL/GenBank/DDBJ databases">
        <authorList>
            <consortium name="Pathogen Informatics"/>
        </authorList>
    </citation>
    <scope>NUCLEOTIDE SEQUENCE [LARGE SCALE GENOMIC DNA]</scope>
</reference>
<reference evidence="4" key="2">
    <citation type="submission" date="2019-09" db="UniProtKB">
        <authorList>
            <consortium name="WormBaseParasite"/>
        </authorList>
    </citation>
    <scope>IDENTIFICATION</scope>
</reference>
<evidence type="ECO:0000313" key="4">
    <source>
        <dbReference type="WBParaSite" id="HPBE_0001192101-mRNA-1"/>
    </source>
</evidence>
<sequence>MKLSLPDPALDPPWHPRHLLSTVLGGLVPAARRQEPKFATRAAPIAVNCIETTGTLAFSDPQRRDTQLGDESASEPSGAASGRENGDIQRRICTAKMIYGPVSCKGKAMSDDEGRLLIDDIQDCSGSAELEHPAAPLVDIKAAHGDSENTSINKLSTPLTVPVFGQPQVTSSGEVSYHSGGGSNAHRVEISPFTYSNSLAKLHGDHEPPSSNISASSKHKNSHDFNNSPGDSSANGKRQKRLKTNGMSKGRSDGLSSRKRKDSSFDDHGSDYATDVGEVTSKKHKPLQRDRGTCVHSKAVQSDLDSSLFDLEVGATRLVEMTVVCKMENNELYIVAKWKDQEFSGILTDGHPPAYLPYMKKRSTVVANSGSNSSNGSACGDSNDRATSSGASTPSKSRQQPVTPRDAKKRIPSSETKRKLSCSITRPGSSLDPPDDDDELDMETTPGTLASASNFDAFKLVEVPGRKSMHICPVDGCQHRYARGEEMEYHKATAHAKKAVMYEGICCQTDISAFRRRSVETDVEGLEHIEQPCPSASAEDSASVKAIPVTPSPGGMYMSSFGHQMMPPYATQFAAAPAPNAAPSPQQQQQQLSKISQQHLKASDEVATPSGVLSAPKAMQSPAQNLQRQFGLQMMQSGQHQAAMMQAAAQAQMAQMHHLYMQQMAAGARGAQYPMAGTSAGAHEMAQLVALQALQQQQQSHFASMFQQK</sequence>
<dbReference type="EMBL" id="UZAH01027284">
    <property type="protein sequence ID" value="VDO90320.1"/>
    <property type="molecule type" value="Genomic_DNA"/>
</dbReference>
<feature type="compositionally biased region" description="Low complexity" evidence="1">
    <location>
        <begin position="576"/>
        <end position="591"/>
    </location>
</feature>
<protein>
    <submittedName>
        <fullName evidence="4">C2H2-type domain-containing protein</fullName>
    </submittedName>
</protein>
<accession>A0A3P7YQA3</accession>
<name>A0A3P7YQA3_HELPZ</name>
<proteinExistence type="predicted"/>
<dbReference type="Proteomes" id="UP000050761">
    <property type="component" value="Unassembled WGS sequence"/>
</dbReference>
<feature type="compositionally biased region" description="Acidic residues" evidence="1">
    <location>
        <begin position="433"/>
        <end position="442"/>
    </location>
</feature>
<organism evidence="2">
    <name type="scientific">Heligmosomoides polygyrus</name>
    <name type="common">Parasitic roundworm</name>
    <dbReference type="NCBI Taxonomy" id="6339"/>
    <lineage>
        <taxon>Eukaryota</taxon>
        <taxon>Metazoa</taxon>
        <taxon>Ecdysozoa</taxon>
        <taxon>Nematoda</taxon>
        <taxon>Chromadorea</taxon>
        <taxon>Rhabditida</taxon>
        <taxon>Rhabditina</taxon>
        <taxon>Rhabditomorpha</taxon>
        <taxon>Strongyloidea</taxon>
        <taxon>Heligmosomidae</taxon>
        <taxon>Heligmosomoides</taxon>
    </lineage>
</organism>
<feature type="region of interest" description="Disordered" evidence="1">
    <location>
        <begin position="576"/>
        <end position="624"/>
    </location>
</feature>